<dbReference type="Proteomes" id="UP000075901">
    <property type="component" value="Unassembled WGS sequence"/>
</dbReference>
<sequence length="113" mass="12817">MKSIIALVLFAAMATQTLALPTDCVKHSSNVDRHTVKLYDCDGLNYELGSNCLSKHFHPTEVLDYPRRSCNCGNCHSCRNSRYPYHYGSPAYFGYPEYFGNPAYFGYSPLRAF</sequence>
<dbReference type="VEuPathDB" id="VectorBase:AMAM021497"/>
<accession>A0A182T815</accession>
<organism evidence="2 3">
    <name type="scientific">Anopheles maculatus</name>
    <dbReference type="NCBI Taxonomy" id="74869"/>
    <lineage>
        <taxon>Eukaryota</taxon>
        <taxon>Metazoa</taxon>
        <taxon>Ecdysozoa</taxon>
        <taxon>Arthropoda</taxon>
        <taxon>Hexapoda</taxon>
        <taxon>Insecta</taxon>
        <taxon>Pterygota</taxon>
        <taxon>Neoptera</taxon>
        <taxon>Endopterygota</taxon>
        <taxon>Diptera</taxon>
        <taxon>Nematocera</taxon>
        <taxon>Culicoidea</taxon>
        <taxon>Culicidae</taxon>
        <taxon>Anophelinae</taxon>
        <taxon>Anopheles</taxon>
        <taxon>Anopheles maculatus group</taxon>
    </lineage>
</organism>
<proteinExistence type="predicted"/>
<reference evidence="2" key="2">
    <citation type="submission" date="2020-05" db="UniProtKB">
        <authorList>
            <consortium name="EnsemblMetazoa"/>
        </authorList>
    </citation>
    <scope>IDENTIFICATION</scope>
    <source>
        <strain evidence="2">maculatus3</strain>
    </source>
</reference>
<dbReference type="AlphaFoldDB" id="A0A182T815"/>
<keyword evidence="3" id="KW-1185">Reference proteome</keyword>
<protein>
    <submittedName>
        <fullName evidence="2">Uncharacterized protein</fullName>
    </submittedName>
</protein>
<feature type="chain" id="PRO_5008136550" evidence="1">
    <location>
        <begin position="20"/>
        <end position="113"/>
    </location>
</feature>
<evidence type="ECO:0000313" key="3">
    <source>
        <dbReference type="Proteomes" id="UP000075901"/>
    </source>
</evidence>
<evidence type="ECO:0000313" key="2">
    <source>
        <dbReference type="EnsemblMetazoa" id="AMAM021497-PA"/>
    </source>
</evidence>
<feature type="signal peptide" evidence="1">
    <location>
        <begin position="1"/>
        <end position="19"/>
    </location>
</feature>
<keyword evidence="1" id="KW-0732">Signal</keyword>
<dbReference type="EnsemblMetazoa" id="AMAM021497-RA">
    <property type="protein sequence ID" value="AMAM021497-PA"/>
    <property type="gene ID" value="AMAM021497"/>
</dbReference>
<evidence type="ECO:0000256" key="1">
    <source>
        <dbReference type="SAM" id="SignalP"/>
    </source>
</evidence>
<name>A0A182T815_9DIPT</name>
<reference evidence="3" key="1">
    <citation type="submission" date="2013-09" db="EMBL/GenBank/DDBJ databases">
        <title>The Genome Sequence of Anopheles maculatus species B.</title>
        <authorList>
            <consortium name="The Broad Institute Genomics Platform"/>
            <person name="Neafsey D.E."/>
            <person name="Besansky N."/>
            <person name="Howell P."/>
            <person name="Walton C."/>
            <person name="Young S.K."/>
            <person name="Zeng Q."/>
            <person name="Gargeya S."/>
            <person name="Fitzgerald M."/>
            <person name="Haas B."/>
            <person name="Abouelleil A."/>
            <person name="Allen A.W."/>
            <person name="Alvarado L."/>
            <person name="Arachchi H.M."/>
            <person name="Berlin A.M."/>
            <person name="Chapman S.B."/>
            <person name="Gainer-Dewar J."/>
            <person name="Goldberg J."/>
            <person name="Griggs A."/>
            <person name="Gujja S."/>
            <person name="Hansen M."/>
            <person name="Howarth C."/>
            <person name="Imamovic A."/>
            <person name="Ireland A."/>
            <person name="Larimer J."/>
            <person name="McCowan C."/>
            <person name="Murphy C."/>
            <person name="Pearson M."/>
            <person name="Poon T.W."/>
            <person name="Priest M."/>
            <person name="Roberts A."/>
            <person name="Saif S."/>
            <person name="Shea T."/>
            <person name="Sisk P."/>
            <person name="Sykes S."/>
            <person name="Wortman J."/>
            <person name="Nusbaum C."/>
            <person name="Birren B."/>
        </authorList>
    </citation>
    <scope>NUCLEOTIDE SEQUENCE [LARGE SCALE GENOMIC DNA]</scope>
    <source>
        <strain evidence="3">maculatus3</strain>
    </source>
</reference>